<evidence type="ECO:0000256" key="9">
    <source>
        <dbReference type="ARBA" id="ARBA00023144"/>
    </source>
</evidence>
<evidence type="ECO:0000256" key="5">
    <source>
        <dbReference type="ARBA" id="ARBA00022679"/>
    </source>
</evidence>
<comment type="function">
    <text evidence="13">Galactokinase is a key enzyme in the galactose metabolism where it catalyzes the conversion of alpha-D-galactose to galactose 1-phosphate. Can also induce the transcription of the gal genes in response to the organism being challenged with galactose as the sole source of carbon.</text>
</comment>
<keyword evidence="8" id="KW-0067">ATP-binding</keyword>
<dbReference type="FunFam" id="3.30.230.10:FF:000056">
    <property type="entry name" value="GAL1p Galactokinase"/>
    <property type="match status" value="1"/>
</dbReference>
<dbReference type="PANTHER" id="PTHR10457:SF7">
    <property type="entry name" value="GALACTOKINASE-RELATED"/>
    <property type="match status" value="1"/>
</dbReference>
<dbReference type="Proteomes" id="UP001204833">
    <property type="component" value="Unassembled WGS sequence"/>
</dbReference>
<keyword evidence="18" id="KW-1185">Reference proteome</keyword>
<dbReference type="InterPro" id="IPR013750">
    <property type="entry name" value="GHMP_kinase_C_dom"/>
</dbReference>
<dbReference type="Gene3D" id="3.30.230.10">
    <property type="match status" value="1"/>
</dbReference>
<dbReference type="EMBL" id="JAIHNG010000034">
    <property type="protein sequence ID" value="KAI5967102.1"/>
    <property type="molecule type" value="Genomic_DNA"/>
</dbReference>
<protein>
    <recommendedName>
        <fullName evidence="4">Galactokinase</fullName>
        <ecNumber evidence="3">2.7.1.6</ecNumber>
    </recommendedName>
    <alternativeName>
        <fullName evidence="11">Galactose kinase</fullName>
    </alternativeName>
</protein>
<dbReference type="Pfam" id="PF10509">
    <property type="entry name" value="GalKase_gal_bdg"/>
    <property type="match status" value="1"/>
</dbReference>
<accession>A0AAD5BIU1</accession>
<dbReference type="FunFam" id="1.20.1440.340:FF:000003">
    <property type="entry name" value="GAL1p Galactokinase"/>
    <property type="match status" value="1"/>
</dbReference>
<evidence type="ECO:0000256" key="1">
    <source>
        <dbReference type="ARBA" id="ARBA00004947"/>
    </source>
</evidence>
<dbReference type="InterPro" id="IPR019539">
    <property type="entry name" value="GalKase_N"/>
</dbReference>
<dbReference type="InterPro" id="IPR006203">
    <property type="entry name" value="GHMP_knse_ATP-bd_CS"/>
</dbReference>
<dbReference type="SUPFAM" id="SSF54211">
    <property type="entry name" value="Ribosomal protein S5 domain 2-like"/>
    <property type="match status" value="1"/>
</dbReference>
<dbReference type="InterPro" id="IPR020568">
    <property type="entry name" value="Ribosomal_Su5_D2-typ_SF"/>
</dbReference>
<dbReference type="GO" id="GO:0000411">
    <property type="term" value="P:positive regulation of transcription by galactose"/>
    <property type="evidence" value="ECO:0007669"/>
    <property type="project" value="UniProtKB-ARBA"/>
</dbReference>
<name>A0AAD5BIU1_9ASCO</name>
<dbReference type="InterPro" id="IPR014721">
    <property type="entry name" value="Ribsml_uS5_D2-typ_fold_subgr"/>
</dbReference>
<dbReference type="RefSeq" id="XP_051610992.1">
    <property type="nucleotide sequence ID" value="XM_051754911.1"/>
</dbReference>
<dbReference type="InterPro" id="IPR006206">
    <property type="entry name" value="Mevalonate/galactokinase"/>
</dbReference>
<evidence type="ECO:0000259" key="16">
    <source>
        <dbReference type="Pfam" id="PF10509"/>
    </source>
</evidence>
<evidence type="ECO:0000256" key="6">
    <source>
        <dbReference type="ARBA" id="ARBA00022741"/>
    </source>
</evidence>
<evidence type="ECO:0000256" key="11">
    <source>
        <dbReference type="ARBA" id="ARBA00029590"/>
    </source>
</evidence>
<dbReference type="GeneID" id="76148590"/>
<dbReference type="PIRSF" id="PIRSF000530">
    <property type="entry name" value="Galactokinase"/>
    <property type="match status" value="1"/>
</dbReference>
<dbReference type="InterPro" id="IPR006204">
    <property type="entry name" value="GHMP_kinase_N_dom"/>
</dbReference>
<dbReference type="GO" id="GO:0005524">
    <property type="term" value="F:ATP binding"/>
    <property type="evidence" value="ECO:0007669"/>
    <property type="project" value="UniProtKB-KW"/>
</dbReference>
<evidence type="ECO:0000313" key="18">
    <source>
        <dbReference type="Proteomes" id="UP001204833"/>
    </source>
</evidence>
<keyword evidence="6" id="KW-0547">Nucleotide-binding</keyword>
<dbReference type="Pfam" id="PF08544">
    <property type="entry name" value="GHMP_kinases_C"/>
    <property type="match status" value="1"/>
</dbReference>
<gene>
    <name evidence="17" type="ORF">KGF57_000531</name>
</gene>
<dbReference type="Pfam" id="PF00288">
    <property type="entry name" value="GHMP_kinases_N"/>
    <property type="match status" value="1"/>
</dbReference>
<dbReference type="SUPFAM" id="SSF55060">
    <property type="entry name" value="GHMP Kinase, C-terminal domain"/>
    <property type="match status" value="1"/>
</dbReference>
<evidence type="ECO:0000256" key="3">
    <source>
        <dbReference type="ARBA" id="ARBA00012315"/>
    </source>
</evidence>
<keyword evidence="5" id="KW-0808">Transferase</keyword>
<evidence type="ECO:0000256" key="12">
    <source>
        <dbReference type="ARBA" id="ARBA00049538"/>
    </source>
</evidence>
<dbReference type="InterPro" id="IPR036554">
    <property type="entry name" value="GHMP_kinase_C_sf"/>
</dbReference>
<evidence type="ECO:0000256" key="13">
    <source>
        <dbReference type="ARBA" id="ARBA00055546"/>
    </source>
</evidence>
<evidence type="ECO:0000313" key="17">
    <source>
        <dbReference type="EMBL" id="KAI5967102.1"/>
    </source>
</evidence>
<dbReference type="PRINTS" id="PR00473">
    <property type="entry name" value="GALCTOKINASE"/>
</dbReference>
<comment type="caution">
    <text evidence="17">The sequence shown here is derived from an EMBL/GenBank/DDBJ whole genome shotgun (WGS) entry which is preliminary data.</text>
</comment>
<feature type="domain" description="Galactokinase N-terminal" evidence="16">
    <location>
        <begin position="28"/>
        <end position="76"/>
    </location>
</feature>
<dbReference type="PRINTS" id="PR00959">
    <property type="entry name" value="MEVGALKINASE"/>
</dbReference>
<dbReference type="PROSITE" id="PS00627">
    <property type="entry name" value="GHMP_KINASES_ATP"/>
    <property type="match status" value="1"/>
</dbReference>
<dbReference type="InterPro" id="IPR019741">
    <property type="entry name" value="Galactokinase_CS"/>
</dbReference>
<comment type="catalytic activity">
    <reaction evidence="12">
        <text>alpha-D-galactose + ATP = alpha-D-galactose 1-phosphate + ADP + H(+)</text>
        <dbReference type="Rhea" id="RHEA:13553"/>
        <dbReference type="ChEBI" id="CHEBI:15378"/>
        <dbReference type="ChEBI" id="CHEBI:28061"/>
        <dbReference type="ChEBI" id="CHEBI:30616"/>
        <dbReference type="ChEBI" id="CHEBI:58336"/>
        <dbReference type="ChEBI" id="CHEBI:456216"/>
        <dbReference type="EC" id="2.7.1.6"/>
    </reaction>
    <physiologicalReaction direction="left-to-right" evidence="12">
        <dbReference type="Rhea" id="RHEA:13554"/>
    </physiologicalReaction>
</comment>
<reference evidence="17 18" key="1">
    <citation type="journal article" date="2022" name="DNA Res.">
        <title>Genome analysis of five recently described species of the CUG-Ser clade uncovers Candida theae as a new hybrid lineage with pathogenic potential in the Candida parapsilosis species complex.</title>
        <authorList>
            <person name="Mixao V."/>
            <person name="Del Olmo V."/>
            <person name="Hegedusova E."/>
            <person name="Saus E."/>
            <person name="Pryszcz L."/>
            <person name="Cillingova A."/>
            <person name="Nosek J."/>
            <person name="Gabaldon T."/>
        </authorList>
    </citation>
    <scope>NUCLEOTIDE SEQUENCE [LARGE SCALE GENOMIC DNA]</scope>
    <source>
        <strain evidence="17 18">CBS 12239</strain>
    </source>
</reference>
<dbReference type="NCBIfam" id="TIGR00131">
    <property type="entry name" value="gal_kin"/>
    <property type="match status" value="1"/>
</dbReference>
<proteinExistence type="inferred from homology"/>
<dbReference type="Gene3D" id="3.30.70.3170">
    <property type="match status" value="1"/>
</dbReference>
<comment type="pathway">
    <text evidence="1">Carbohydrate metabolism; galactose metabolism.</text>
</comment>
<keyword evidence="9" id="KW-0299">Galactose metabolism</keyword>
<dbReference type="Gene3D" id="1.20.1440.340">
    <property type="match status" value="1"/>
</dbReference>
<dbReference type="GO" id="GO:0006012">
    <property type="term" value="P:galactose metabolic process"/>
    <property type="evidence" value="ECO:0007669"/>
    <property type="project" value="UniProtKB-KW"/>
</dbReference>
<evidence type="ECO:0000256" key="4">
    <source>
        <dbReference type="ARBA" id="ARBA00019487"/>
    </source>
</evidence>
<dbReference type="InterPro" id="IPR000705">
    <property type="entry name" value="Galactokinase"/>
</dbReference>
<evidence type="ECO:0000256" key="2">
    <source>
        <dbReference type="ARBA" id="ARBA00006566"/>
    </source>
</evidence>
<dbReference type="PROSITE" id="PS00106">
    <property type="entry name" value="GALACTOKINASE"/>
    <property type="match status" value="1"/>
</dbReference>
<organism evidence="17 18">
    <name type="scientific">Candida theae</name>
    <dbReference type="NCBI Taxonomy" id="1198502"/>
    <lineage>
        <taxon>Eukaryota</taxon>
        <taxon>Fungi</taxon>
        <taxon>Dikarya</taxon>
        <taxon>Ascomycota</taxon>
        <taxon>Saccharomycotina</taxon>
        <taxon>Pichiomycetes</taxon>
        <taxon>Debaryomycetaceae</taxon>
        <taxon>Candida/Lodderomyces clade</taxon>
        <taxon>Candida</taxon>
    </lineage>
</organism>
<evidence type="ECO:0000256" key="7">
    <source>
        <dbReference type="ARBA" id="ARBA00022777"/>
    </source>
</evidence>
<dbReference type="PANTHER" id="PTHR10457">
    <property type="entry name" value="MEVALONATE KINASE/GALACTOKINASE"/>
    <property type="match status" value="1"/>
</dbReference>
<dbReference type="GO" id="GO:0005829">
    <property type="term" value="C:cytosol"/>
    <property type="evidence" value="ECO:0007669"/>
    <property type="project" value="TreeGrafter"/>
</dbReference>
<comment type="similarity">
    <text evidence="2">Belongs to the GHMP kinase family. GalK subfamily.</text>
</comment>
<feature type="domain" description="GHMP kinase N-terminal" evidence="14">
    <location>
        <begin position="118"/>
        <end position="210"/>
    </location>
</feature>
<evidence type="ECO:0000256" key="10">
    <source>
        <dbReference type="ARBA" id="ARBA00023277"/>
    </source>
</evidence>
<feature type="domain" description="GHMP kinase C-terminal" evidence="15">
    <location>
        <begin position="396"/>
        <end position="452"/>
    </location>
</feature>
<evidence type="ECO:0000259" key="15">
    <source>
        <dbReference type="Pfam" id="PF08544"/>
    </source>
</evidence>
<evidence type="ECO:0000259" key="14">
    <source>
        <dbReference type="Pfam" id="PF00288"/>
    </source>
</evidence>
<dbReference type="GO" id="GO:0004335">
    <property type="term" value="F:galactokinase activity"/>
    <property type="evidence" value="ECO:0007669"/>
    <property type="project" value="UniProtKB-EC"/>
</dbReference>
<sequence>MSVPKFHDLSFYSEPSAHRSRYANLVKSFRANFSGDEIEFLARSPGRVNLIGDHIDYNYFPVLPMAIEVDVVAAVSTNDSDAIVISNTDAEKFPKHTIPIGKDSDFAINREQHSWANYFKCGLIVAAKFLEEKSTDIKLKGMNITFSGTVPTGGGLSSSAAFCVASTLAVLYANGVENISKADLTRITVVSEHYLGLNNGGMDQCASVYGEQGKALFIQFKPQLKGTPFEFPVKNLTFVITNSLQVSNKYETAPVHYNLRVVEMAIAGDLLAKKLGLQGMPRDSNLDTFSLRGVMDGYCGNWDGEDLSQGIANISKMIDVVEKTLTEKDGYNVEQCCQGLDLTAEEFHAKYLTKIPVKFEVLKLYQRALHVYRESLRVLKTLQLLSSPVDDDAKFFQTFGSLMNDSQQDLDLLNESSNAKLNELCSIALNNGAFGSRVTGAGWGGSIVHLTSIENLPKLTNSLIELYYKHEFPHITKDEIEEAVIDSKPATGSCLVSAEIVKKL</sequence>
<dbReference type="EC" id="2.7.1.6" evidence="3"/>
<keyword evidence="7" id="KW-0418">Kinase</keyword>
<keyword evidence="10" id="KW-0119">Carbohydrate metabolism</keyword>
<dbReference type="AlphaFoldDB" id="A0AAD5BIU1"/>
<evidence type="ECO:0000256" key="8">
    <source>
        <dbReference type="ARBA" id="ARBA00022840"/>
    </source>
</evidence>